<proteinExistence type="predicted"/>
<evidence type="ECO:0000259" key="1">
    <source>
        <dbReference type="Pfam" id="PF07833"/>
    </source>
</evidence>
<accession>A0A3D8P1S7</accession>
<name>A0A3D8P1S7_9THEO</name>
<dbReference type="AlphaFoldDB" id="A0A3D8P1S7"/>
<feature type="domain" description="Copper amine oxidase-like N-terminal" evidence="1">
    <location>
        <begin position="35"/>
        <end position="95"/>
    </location>
</feature>
<comment type="caution">
    <text evidence="2">The sequence shown here is derived from an EMBL/GenBank/DDBJ whole genome shotgun (WGS) entry which is preliminary data.</text>
</comment>
<dbReference type="EMBL" id="QSLN01000014">
    <property type="protein sequence ID" value="RDV81831.1"/>
    <property type="molecule type" value="Genomic_DNA"/>
</dbReference>
<evidence type="ECO:0000313" key="3">
    <source>
        <dbReference type="Proteomes" id="UP000256329"/>
    </source>
</evidence>
<dbReference type="Pfam" id="PF07833">
    <property type="entry name" value="Cu_amine_oxidN1"/>
    <property type="match status" value="2"/>
</dbReference>
<gene>
    <name evidence="2" type="ORF">DXX99_08620</name>
</gene>
<dbReference type="OrthoDB" id="1740654at2"/>
<dbReference type="Proteomes" id="UP000256329">
    <property type="component" value="Unassembled WGS sequence"/>
</dbReference>
<keyword evidence="3" id="KW-1185">Reference proteome</keyword>
<dbReference type="Gene3D" id="3.30.457.10">
    <property type="entry name" value="Copper amine oxidase-like, N-terminal domain"/>
    <property type="match status" value="2"/>
</dbReference>
<evidence type="ECO:0000313" key="2">
    <source>
        <dbReference type="EMBL" id="RDV81831.1"/>
    </source>
</evidence>
<feature type="domain" description="Copper amine oxidase-like N-terminal" evidence="1">
    <location>
        <begin position="134"/>
        <end position="179"/>
    </location>
</feature>
<dbReference type="InterPro" id="IPR012854">
    <property type="entry name" value="Cu_amine_oxidase-like_N"/>
</dbReference>
<dbReference type="SUPFAM" id="SSF55383">
    <property type="entry name" value="Copper amine oxidase, domain N"/>
    <property type="match status" value="2"/>
</dbReference>
<sequence length="494" mass="54317">MRGGIEVAKGKVFALATSLLAAVFLFPSLSWAAVRTVEFTIGSKTYWVDGKSFSMDTVPRIENGHLLVPVRFLAYALGVKESGVSWDPSTGEVRIEAPPGCYTCTYIQLWLYENFLLRNLPDPTAPDKVARAKMRLGTTPILDENGRVLVPVRGVAEAFGATVSWDPESQKATVKLNPIMALRFTRGGDKYIFSNQPEFLPDRGGYTIEQTLNAGERYGVEFFHIIPPGGKTKLVGVALYNPSSSSATVKITGKVSGKDRAEHAIDLTSEGLVDFFRGKGAGKLELPAGGYALLMVEKAPENFLAWGKAKLEVERGTLKLRVFHLDPSSLKEVSDQEIAAAAFKLPRDREMDPGVTTGLYGYDHLRNANPIEAAELPCFVLSEWLPRYNLGEYDRAAAGYLGYPYLGGNYGMVYEITISNPGGRKLRITPNWQADANNYARIVLYTPKEGWRALPGITRGQSWEIQMDDSPTFTFRYVLPGGNFGGVRFEVVSG</sequence>
<reference evidence="2 3" key="1">
    <citation type="submission" date="2018-08" db="EMBL/GenBank/DDBJ databases">
        <title>Form III RuBisCO-mediated autotrophy in Thermodesulfobium bacteria.</title>
        <authorList>
            <person name="Toshchakov S.V."/>
            <person name="Kublanov I.V."/>
            <person name="Frolov E."/>
            <person name="Bonch-Osmolovskaya E.A."/>
            <person name="Tourova T.P."/>
            <person name="Chernych N.A."/>
            <person name="Lebedinsky A.V."/>
        </authorList>
    </citation>
    <scope>NUCLEOTIDE SEQUENCE [LARGE SCALE GENOMIC DNA]</scope>
    <source>
        <strain evidence="2 3">SR</strain>
    </source>
</reference>
<organism evidence="2 3">
    <name type="scientific">Ammonifex thiophilus</name>
    <dbReference type="NCBI Taxonomy" id="444093"/>
    <lineage>
        <taxon>Bacteria</taxon>
        <taxon>Bacillati</taxon>
        <taxon>Bacillota</taxon>
        <taxon>Clostridia</taxon>
        <taxon>Thermoanaerobacterales</taxon>
        <taxon>Thermoanaerobacteraceae</taxon>
        <taxon>Ammonifex</taxon>
    </lineage>
</organism>
<dbReference type="InterPro" id="IPR036582">
    <property type="entry name" value="Mao_N_sf"/>
</dbReference>
<protein>
    <submittedName>
        <fullName evidence="2">Copper amine oxidase N-terminal domain-containing protein</fullName>
    </submittedName>
</protein>